<evidence type="ECO:0000313" key="4">
    <source>
        <dbReference type="EMBL" id="PWL03368.1"/>
    </source>
</evidence>
<sequence>MHAAMEKEENFSEYKKTFRVDESMIDRNRHLNNVVCVEWIQDIAIEHSDVTGGTQKMEELGAGWMIRTQHVEYKSQAFLDDEIEGTTWVGEYSKISTNRFSKFVRKSDGKEIFSAVTTWVLVDLNRGRPIAIPEELKNYFRKADNL</sequence>
<comment type="similarity">
    <text evidence="1">Belongs to the 4-hydroxybenzoyl-CoA thioesterase family.</text>
</comment>
<dbReference type="InterPro" id="IPR002864">
    <property type="entry name" value="Acyl-ACP_thioesterase_NHD"/>
</dbReference>
<dbReference type="EMBL" id="QGHD01000006">
    <property type="protein sequence ID" value="PWL03368.1"/>
    <property type="molecule type" value="Genomic_DNA"/>
</dbReference>
<accession>A0ABX5LQ25</accession>
<dbReference type="InterPro" id="IPR029069">
    <property type="entry name" value="HotDog_dom_sf"/>
</dbReference>
<dbReference type="InterPro" id="IPR050563">
    <property type="entry name" value="4-hydroxybenzoyl-CoA_TE"/>
</dbReference>
<protein>
    <submittedName>
        <fullName evidence="4">Acyl-CoA thioester hydrolase</fullName>
    </submittedName>
</protein>
<dbReference type="Proteomes" id="UP000245523">
    <property type="component" value="Unassembled WGS sequence"/>
</dbReference>
<evidence type="ECO:0000256" key="2">
    <source>
        <dbReference type="ARBA" id="ARBA00022801"/>
    </source>
</evidence>
<evidence type="ECO:0000313" key="5">
    <source>
        <dbReference type="Proteomes" id="UP000245523"/>
    </source>
</evidence>
<comment type="caution">
    <text evidence="4">The sequence shown here is derived from an EMBL/GenBank/DDBJ whole genome shotgun (WGS) entry which is preliminary data.</text>
</comment>
<proteinExistence type="inferred from homology"/>
<dbReference type="PANTHER" id="PTHR31793">
    <property type="entry name" value="4-HYDROXYBENZOYL-COA THIOESTERASE FAMILY MEMBER"/>
    <property type="match status" value="1"/>
</dbReference>
<evidence type="ECO:0000259" key="3">
    <source>
        <dbReference type="Pfam" id="PF01643"/>
    </source>
</evidence>
<dbReference type="RefSeq" id="WP_106197259.1">
    <property type="nucleotide sequence ID" value="NZ_JAXEIU010000029.1"/>
</dbReference>
<dbReference type="Pfam" id="PF01643">
    <property type="entry name" value="Acyl-ACP_TE"/>
    <property type="match status" value="1"/>
</dbReference>
<keyword evidence="2 4" id="KW-0378">Hydrolase</keyword>
<keyword evidence="5" id="KW-1185">Reference proteome</keyword>
<dbReference type="GO" id="GO:0016787">
    <property type="term" value="F:hydrolase activity"/>
    <property type="evidence" value="ECO:0007669"/>
    <property type="project" value="UniProtKB-KW"/>
</dbReference>
<evidence type="ECO:0000256" key="1">
    <source>
        <dbReference type="ARBA" id="ARBA00005953"/>
    </source>
</evidence>
<feature type="domain" description="Acyl-ACP thioesterase N-terminal hotdog" evidence="3">
    <location>
        <begin position="13"/>
        <end position="137"/>
    </location>
</feature>
<dbReference type="PANTHER" id="PTHR31793:SF27">
    <property type="entry name" value="NOVEL THIOESTERASE SUPERFAMILY DOMAIN AND SAPOSIN A-TYPE DOMAIN CONTAINING PROTEIN (0610012H03RIK)"/>
    <property type="match status" value="1"/>
</dbReference>
<name>A0ABX5LQ25_9BACT</name>
<reference evidence="4 5" key="1">
    <citation type="submission" date="2018-05" db="EMBL/GenBank/DDBJ databases">
        <title>Animal gut microbial communities from fecal samples from Wisconsin, USA.</title>
        <authorList>
            <person name="Neumann A."/>
        </authorList>
    </citation>
    <scope>NUCLEOTIDE SEQUENCE [LARGE SCALE GENOMIC DNA]</scope>
    <source>
        <strain evidence="4 5">UWS4</strain>
    </source>
</reference>
<dbReference type="Gene3D" id="3.10.129.10">
    <property type="entry name" value="Hotdog Thioesterase"/>
    <property type="match status" value="1"/>
</dbReference>
<dbReference type="SUPFAM" id="SSF54637">
    <property type="entry name" value="Thioesterase/thiol ester dehydrase-isomerase"/>
    <property type="match status" value="1"/>
</dbReference>
<organism evidence="4 5">
    <name type="scientific">Hallerella porci</name>
    <dbReference type="NCBI Taxonomy" id="1945871"/>
    <lineage>
        <taxon>Bacteria</taxon>
        <taxon>Pseudomonadati</taxon>
        <taxon>Fibrobacterota</taxon>
        <taxon>Fibrobacteria</taxon>
        <taxon>Fibrobacterales</taxon>
        <taxon>Fibrobacteraceae</taxon>
        <taxon>Hallerella</taxon>
    </lineage>
</organism>
<gene>
    <name evidence="4" type="ORF">B0H50_10624</name>
</gene>
<dbReference type="CDD" id="cd00586">
    <property type="entry name" value="4HBT"/>
    <property type="match status" value="1"/>
</dbReference>